<dbReference type="EMBL" id="FNBD01000008">
    <property type="protein sequence ID" value="SDF16010.1"/>
    <property type="molecule type" value="Genomic_DNA"/>
</dbReference>
<name>A0A1G7ITH4_9FLAO</name>
<gene>
    <name evidence="2" type="ORF">SAMN04487992_10825</name>
</gene>
<organism evidence="2 3">
    <name type="scientific">Cellulophaga baltica</name>
    <dbReference type="NCBI Taxonomy" id="76594"/>
    <lineage>
        <taxon>Bacteria</taxon>
        <taxon>Pseudomonadati</taxon>
        <taxon>Bacteroidota</taxon>
        <taxon>Flavobacteriia</taxon>
        <taxon>Flavobacteriales</taxon>
        <taxon>Flavobacteriaceae</taxon>
        <taxon>Cellulophaga</taxon>
    </lineage>
</organism>
<dbReference type="eggNOG" id="COG4529">
    <property type="taxonomic scope" value="Bacteria"/>
</dbReference>
<dbReference type="InterPro" id="IPR038732">
    <property type="entry name" value="HpyO/CreE_NAD-binding"/>
</dbReference>
<feature type="domain" description="FAD-dependent urate hydroxylase HpyO/Asp monooxygenase CreE-like FAD/NAD(P)-binding" evidence="1">
    <location>
        <begin position="7"/>
        <end position="171"/>
    </location>
</feature>
<proteinExistence type="predicted"/>
<dbReference type="PANTHER" id="PTHR40254">
    <property type="entry name" value="BLR0577 PROTEIN"/>
    <property type="match status" value="1"/>
</dbReference>
<dbReference type="Pfam" id="PF13454">
    <property type="entry name" value="NAD_binding_9"/>
    <property type="match status" value="1"/>
</dbReference>
<keyword evidence="3" id="KW-1185">Reference proteome</keyword>
<sequence>MKQSIGIVGSGPTALYVLKNIADNSTVISKEITTIYITEKETNAGIGMPYSEKYTELCNMSNISSEEIPLLSQSLASWLKEQPEEALEALQIDADKISETVVYPRLVLGKYFKNEYEHYKSLLENANIRVVELCNAEVIDIIASETTQEFELVIQDKDRIICNGVIIASGHEWINEDNTQLGYFASPWPITKVLPKKGTYDNYTVGILGASLSAFDVVSSLSRRHGHFEKQGAEIEYIPDANTEHFTIVMHDFNGWLPHLQYEQKEPMREVYRHVTKNVLLDLLDENGFLGLDTYFNLVCKPALRKALFKDDLLDVVSHLQNEDFGFLDFIAVMTEKHEYPDPFKGMEKELVEAQSAIKKEQPIYWKEVIDDLMYSLNFHAELLAAEDHYTFHKEVMPFLLNVIAAMPLESAKIMLALHKRGKLSLKKGAVKLLDQKTSNQKETSIEVGNEKISYKKFITCSGQKSISLKNFPFQSLVHSGKVRAARSKVSSIKKMYDLIGEQRQFNLIKNKKSWYLKLNGIDISTNFKLIDVSGNEVPNLYDLSFTHTSGLRPYSFGLQSCELTSQIVVEDFIKSIQEKSSLVS</sequence>
<dbReference type="PANTHER" id="PTHR40254:SF1">
    <property type="entry name" value="BLR0577 PROTEIN"/>
    <property type="match status" value="1"/>
</dbReference>
<evidence type="ECO:0000313" key="2">
    <source>
        <dbReference type="EMBL" id="SDF16010.1"/>
    </source>
</evidence>
<accession>A0A1G7ITH4</accession>
<reference evidence="3" key="1">
    <citation type="submission" date="2016-10" db="EMBL/GenBank/DDBJ databases">
        <authorList>
            <person name="Varghese N."/>
            <person name="Submissions S."/>
        </authorList>
    </citation>
    <scope>NUCLEOTIDE SEQUENCE [LARGE SCALE GENOMIC DNA]</scope>
    <source>
        <strain evidence="3">DSM 24729</strain>
    </source>
</reference>
<dbReference type="InterPro" id="IPR052189">
    <property type="entry name" value="L-asp_N-monooxygenase_NS-form"/>
</dbReference>
<evidence type="ECO:0000313" key="3">
    <source>
        <dbReference type="Proteomes" id="UP000182114"/>
    </source>
</evidence>
<dbReference type="AlphaFoldDB" id="A0A1G7ITH4"/>
<dbReference type="Proteomes" id="UP000182114">
    <property type="component" value="Unassembled WGS sequence"/>
</dbReference>
<dbReference type="RefSeq" id="WP_074538775.1">
    <property type="nucleotide sequence ID" value="NZ_FNBD01000008.1"/>
</dbReference>
<evidence type="ECO:0000259" key="1">
    <source>
        <dbReference type="Pfam" id="PF13454"/>
    </source>
</evidence>
<protein>
    <submittedName>
        <fullName evidence="2">FAD-NAD(P)-binding</fullName>
    </submittedName>
</protein>